<comment type="similarity">
    <text evidence="12">Belongs to the dus family.</text>
</comment>
<keyword evidence="4 12" id="KW-0285">Flavoprotein</keyword>
<name>D5AVT3_RICPP</name>
<feature type="binding site" evidence="14">
    <location>
        <position position="185"/>
    </location>
    <ligand>
        <name>FMN</name>
        <dbReference type="ChEBI" id="CHEBI:58210"/>
    </ligand>
</feature>
<keyword evidence="7" id="KW-0521">NADP</keyword>
<gene>
    <name evidence="16" type="primary">dus</name>
    <name evidence="16" type="ordered locus">rpr22_CDS009</name>
</gene>
<feature type="binding site" evidence="14">
    <location>
        <position position="155"/>
    </location>
    <ligand>
        <name>FMN</name>
        <dbReference type="ChEBI" id="CHEBI:58210"/>
    </ligand>
</feature>
<keyword evidence="5 12" id="KW-0288">FMN</keyword>
<dbReference type="EMBL" id="CP001584">
    <property type="protein sequence ID" value="ADE29522.1"/>
    <property type="molecule type" value="Genomic_DNA"/>
</dbReference>
<dbReference type="PANTHER" id="PTHR45846:SF1">
    <property type="entry name" value="TRNA-DIHYDROURIDINE(47) SYNTHASE [NAD(P)(+)]-LIKE"/>
    <property type="match status" value="1"/>
</dbReference>
<keyword evidence="3" id="KW-0820">tRNA-binding</keyword>
<dbReference type="GO" id="GO:0000049">
    <property type="term" value="F:tRNA binding"/>
    <property type="evidence" value="ECO:0007669"/>
    <property type="project" value="UniProtKB-KW"/>
</dbReference>
<dbReference type="GO" id="GO:0017150">
    <property type="term" value="F:tRNA dihydrouridine synthase activity"/>
    <property type="evidence" value="ECO:0007669"/>
    <property type="project" value="InterPro"/>
</dbReference>
<evidence type="ECO:0000313" key="17">
    <source>
        <dbReference type="Proteomes" id="UP000006931"/>
    </source>
</evidence>
<evidence type="ECO:0000256" key="13">
    <source>
        <dbReference type="PIRSR" id="PIRSR006621-1"/>
    </source>
</evidence>
<dbReference type="InterPro" id="IPR035587">
    <property type="entry name" value="DUS-like_FMN-bd"/>
</dbReference>
<feature type="binding site" evidence="14">
    <location>
        <position position="86"/>
    </location>
    <ligand>
        <name>FMN</name>
        <dbReference type="ChEBI" id="CHEBI:58210"/>
    </ligand>
</feature>
<dbReference type="EC" id="1.3.1.-" evidence="12"/>
<evidence type="ECO:0000256" key="5">
    <source>
        <dbReference type="ARBA" id="ARBA00022643"/>
    </source>
</evidence>
<dbReference type="PATRIC" id="fig|449216.3.peg.10"/>
<evidence type="ECO:0000256" key="12">
    <source>
        <dbReference type="PIRNR" id="PIRNR006621"/>
    </source>
</evidence>
<dbReference type="InterPro" id="IPR001269">
    <property type="entry name" value="DUS_fam"/>
</dbReference>
<evidence type="ECO:0000256" key="3">
    <source>
        <dbReference type="ARBA" id="ARBA00022555"/>
    </source>
</evidence>
<keyword evidence="8" id="KW-0694">RNA-binding</keyword>
<dbReference type="Gene3D" id="3.20.20.70">
    <property type="entry name" value="Aldolase class I"/>
    <property type="match status" value="1"/>
</dbReference>
<evidence type="ECO:0000259" key="15">
    <source>
        <dbReference type="Pfam" id="PF01207"/>
    </source>
</evidence>
<comment type="catalytic activity">
    <reaction evidence="11">
        <text>a 5,6-dihydrouridine in tRNA + NAD(+) = a uridine in tRNA + NADH + H(+)</text>
        <dbReference type="Rhea" id="RHEA:54452"/>
        <dbReference type="Rhea" id="RHEA-COMP:13339"/>
        <dbReference type="Rhea" id="RHEA-COMP:13887"/>
        <dbReference type="ChEBI" id="CHEBI:15378"/>
        <dbReference type="ChEBI" id="CHEBI:57540"/>
        <dbReference type="ChEBI" id="CHEBI:57945"/>
        <dbReference type="ChEBI" id="CHEBI:65315"/>
        <dbReference type="ChEBI" id="CHEBI:74443"/>
    </reaction>
</comment>
<dbReference type="HOGENOM" id="CLU_013299_0_3_5"/>
<comment type="catalytic activity">
    <reaction evidence="10">
        <text>a 5,6-dihydrouridine in tRNA + NADP(+) = a uridine in tRNA + NADPH + H(+)</text>
        <dbReference type="Rhea" id="RHEA:23624"/>
        <dbReference type="Rhea" id="RHEA-COMP:13339"/>
        <dbReference type="Rhea" id="RHEA-COMP:13887"/>
        <dbReference type="ChEBI" id="CHEBI:15378"/>
        <dbReference type="ChEBI" id="CHEBI:57783"/>
        <dbReference type="ChEBI" id="CHEBI:58349"/>
        <dbReference type="ChEBI" id="CHEBI:65315"/>
        <dbReference type="ChEBI" id="CHEBI:74443"/>
    </reaction>
</comment>
<reference evidence="16 17" key="1">
    <citation type="journal article" date="2010" name="Genome Res.">
        <title>Genomic, proteomic, and transcriptomic analysis of virulent and avirulent Rickettsia prowazekii reveals its adaptive mutation capabilities.</title>
        <authorList>
            <person name="Bechah Y."/>
            <person name="El Karkouri K."/>
            <person name="Mediannikov O."/>
            <person name="Leroy Q."/>
            <person name="Pelletier N."/>
            <person name="Robert C."/>
            <person name="Medigue C."/>
            <person name="Mege J.L."/>
            <person name="Raoult D."/>
        </authorList>
    </citation>
    <scope>NUCLEOTIDE SEQUENCE [LARGE SCALE GENOMIC DNA]</scope>
    <source>
        <strain evidence="16 17">Rp22</strain>
    </source>
</reference>
<dbReference type="PIRSF" id="PIRSF006621">
    <property type="entry name" value="Dus"/>
    <property type="match status" value="1"/>
</dbReference>
<dbReference type="PANTHER" id="PTHR45846">
    <property type="entry name" value="TRNA-DIHYDROURIDINE(47) SYNTHASE [NAD(P)(+)]-LIKE"/>
    <property type="match status" value="1"/>
</dbReference>
<protein>
    <recommendedName>
        <fullName evidence="12">tRNA-dihydrouridine synthase</fullName>
        <ecNumber evidence="12">1.3.1.-</ecNumber>
    </recommendedName>
</protein>
<evidence type="ECO:0000256" key="2">
    <source>
        <dbReference type="ARBA" id="ARBA00002790"/>
    </source>
</evidence>
<evidence type="ECO:0000256" key="9">
    <source>
        <dbReference type="ARBA" id="ARBA00023002"/>
    </source>
</evidence>
<evidence type="ECO:0000256" key="6">
    <source>
        <dbReference type="ARBA" id="ARBA00022694"/>
    </source>
</evidence>
<feature type="active site" description="Proton donor" evidence="13">
    <location>
        <position position="116"/>
    </location>
</feature>
<proteinExistence type="inferred from homology"/>
<evidence type="ECO:0000256" key="11">
    <source>
        <dbReference type="ARBA" id="ARBA00048802"/>
    </source>
</evidence>
<dbReference type="NCBIfam" id="TIGR00737">
    <property type="entry name" value="nifR3_yhdG"/>
    <property type="match status" value="1"/>
</dbReference>
<evidence type="ECO:0000256" key="7">
    <source>
        <dbReference type="ARBA" id="ARBA00022857"/>
    </source>
</evidence>
<dbReference type="InterPro" id="IPR004652">
    <property type="entry name" value="DusB-like"/>
</dbReference>
<feature type="binding site" evidence="14">
    <location>
        <begin position="240"/>
        <end position="241"/>
    </location>
    <ligand>
        <name>FMN</name>
        <dbReference type="ChEBI" id="CHEBI:58210"/>
    </ligand>
</feature>
<organism evidence="16 17">
    <name type="scientific">Rickettsia prowazekii (strain Rp22)</name>
    <dbReference type="NCBI Taxonomy" id="449216"/>
    <lineage>
        <taxon>Bacteria</taxon>
        <taxon>Pseudomonadati</taxon>
        <taxon>Pseudomonadota</taxon>
        <taxon>Alphaproteobacteria</taxon>
        <taxon>Rickettsiales</taxon>
        <taxon>Rickettsiaceae</taxon>
        <taxon>Rickettsieae</taxon>
        <taxon>Rickettsia</taxon>
        <taxon>typhus group</taxon>
    </lineage>
</organism>
<dbReference type="SUPFAM" id="SSF51395">
    <property type="entry name" value="FMN-linked oxidoreductases"/>
    <property type="match status" value="1"/>
</dbReference>
<dbReference type="SMR" id="D5AVT3"/>
<evidence type="ECO:0000256" key="1">
    <source>
        <dbReference type="ARBA" id="ARBA00001917"/>
    </source>
</evidence>
<dbReference type="Proteomes" id="UP000006931">
    <property type="component" value="Chromosome"/>
</dbReference>
<dbReference type="InterPro" id="IPR024036">
    <property type="entry name" value="tRNA-dHydroUridine_Synthase_C"/>
</dbReference>
<sequence>MLNYDIMLNFITIFMIKIGNIELSSNVILAPMSDVTDLEFRKLVKRFGAGLVVSEMIASRAMIMKSRQSMQKCAIMHDDPTSACVQLAGCEPDVIAEAAKMNEDMGAKIIDLNFGCPAKKVVGGYAGSALMRDEQLAAKIFEATVKAVKIPVTVKMRIGWDDNTRNAPTLAKIAANSGVQMVTVHGRTRCQFYSGNANWDFIRTVKEAVKIPVIANGDITNFAKAKEALQRSGADGIMVGRGVYGKPWLISQIAYYLKTGKEKPAPSIAEQLDIITKHYDAIIDYYGKSVGVPIARKHIIWYSNGLPSSAEFRCTVNLMKDPIAVKEKIAEFYMSVMDANK</sequence>
<evidence type="ECO:0000256" key="14">
    <source>
        <dbReference type="PIRSR" id="PIRSR006621-2"/>
    </source>
</evidence>
<dbReference type="InterPro" id="IPR018517">
    <property type="entry name" value="tRNA_hU_synthase_CS"/>
</dbReference>
<dbReference type="CDD" id="cd02801">
    <property type="entry name" value="DUS_like_FMN"/>
    <property type="match status" value="1"/>
</dbReference>
<comment type="function">
    <text evidence="2 12">Catalyzes the synthesis of 5,6-dihydrouridine (D), a modified base found in the D-loop of most tRNAs, via the reduction of the C5-C6 double bond in target uridines.</text>
</comment>
<dbReference type="Pfam" id="PF01207">
    <property type="entry name" value="Dus"/>
    <property type="match status" value="1"/>
</dbReference>
<dbReference type="KEGG" id="rpq:rpr22_CDS009"/>
<dbReference type="GO" id="GO:0050660">
    <property type="term" value="F:flavin adenine dinucleotide binding"/>
    <property type="evidence" value="ECO:0007669"/>
    <property type="project" value="InterPro"/>
</dbReference>
<evidence type="ECO:0000256" key="4">
    <source>
        <dbReference type="ARBA" id="ARBA00022630"/>
    </source>
</evidence>
<keyword evidence="6 12" id="KW-0819">tRNA processing</keyword>
<evidence type="ECO:0000256" key="8">
    <source>
        <dbReference type="ARBA" id="ARBA00022884"/>
    </source>
</evidence>
<feature type="domain" description="DUS-like FMN-binding" evidence="15">
    <location>
        <begin position="28"/>
        <end position="329"/>
    </location>
</feature>
<dbReference type="AlphaFoldDB" id="D5AVT3"/>
<dbReference type="Gene3D" id="1.10.1200.80">
    <property type="entry name" value="Putative flavin oxidoreducatase, domain 2"/>
    <property type="match status" value="1"/>
</dbReference>
<dbReference type="PROSITE" id="PS01136">
    <property type="entry name" value="UPF0034"/>
    <property type="match status" value="1"/>
</dbReference>
<accession>D5AVT3</accession>
<evidence type="ECO:0000256" key="10">
    <source>
        <dbReference type="ARBA" id="ARBA00048205"/>
    </source>
</evidence>
<evidence type="ECO:0000313" key="16">
    <source>
        <dbReference type="EMBL" id="ADE29522.1"/>
    </source>
</evidence>
<keyword evidence="9 12" id="KW-0560">Oxidoreductase</keyword>
<keyword evidence="14" id="KW-0547">Nucleotide-binding</keyword>
<dbReference type="InterPro" id="IPR013785">
    <property type="entry name" value="Aldolase_TIM"/>
</dbReference>
<comment type="cofactor">
    <cofactor evidence="1 12 14">
        <name>FMN</name>
        <dbReference type="ChEBI" id="CHEBI:58210"/>
    </cofactor>
</comment>